<dbReference type="OrthoDB" id="3830295at2"/>
<feature type="compositionally biased region" description="Basic and acidic residues" evidence="1">
    <location>
        <begin position="57"/>
        <end position="66"/>
    </location>
</feature>
<feature type="compositionally biased region" description="Gly residues" evidence="1">
    <location>
        <begin position="69"/>
        <end position="84"/>
    </location>
</feature>
<dbReference type="InterPro" id="IPR014229">
    <property type="entry name" value="Spore_YtfJ"/>
</dbReference>
<keyword evidence="4" id="KW-1185">Reference proteome</keyword>
<keyword evidence="2" id="KW-0812">Transmembrane</keyword>
<comment type="caution">
    <text evidence="3">The sequence shown here is derived from an EMBL/GenBank/DDBJ whole genome shotgun (WGS) entry which is preliminary data.</text>
</comment>
<dbReference type="Pfam" id="PF09579">
    <property type="entry name" value="Spore_YtfJ"/>
    <property type="match status" value="1"/>
</dbReference>
<dbReference type="RefSeq" id="WP_126119337.1">
    <property type="nucleotide sequence ID" value="NZ_RXHJ01000001.1"/>
</dbReference>
<evidence type="ECO:0000256" key="1">
    <source>
        <dbReference type="SAM" id="MobiDB-lite"/>
    </source>
</evidence>
<gene>
    <name evidence="3" type="ORF">EAH68_00345</name>
</gene>
<evidence type="ECO:0000313" key="4">
    <source>
        <dbReference type="Proteomes" id="UP000274907"/>
    </source>
</evidence>
<reference evidence="3 4" key="1">
    <citation type="submission" date="2018-12" db="EMBL/GenBank/DDBJ databases">
        <title>YIM 101343 draft genome.</title>
        <authorList>
            <person name="Chen X."/>
        </authorList>
    </citation>
    <scope>NUCLEOTIDE SEQUENCE [LARGE SCALE GENOMIC DNA]</scope>
    <source>
        <strain evidence="3 4">YIM 101343</strain>
    </source>
</reference>
<feature type="transmembrane region" description="Helical" evidence="2">
    <location>
        <begin position="112"/>
        <end position="130"/>
    </location>
</feature>
<dbReference type="AlphaFoldDB" id="A0A3S0HJB4"/>
<organism evidence="3 4">
    <name type="scientific">Corynebacterium hylobatis</name>
    <dbReference type="NCBI Taxonomy" id="1859290"/>
    <lineage>
        <taxon>Bacteria</taxon>
        <taxon>Bacillati</taxon>
        <taxon>Actinomycetota</taxon>
        <taxon>Actinomycetes</taxon>
        <taxon>Mycobacteriales</taxon>
        <taxon>Corynebacteriaceae</taxon>
        <taxon>Corynebacterium</taxon>
    </lineage>
</organism>
<sequence>MATFQVPDLGRLTEAVKDILTVRRVFGEPVETDGALVIPVARVSGGSGVGFGSGSSDRPDSDKPDDNDGSGGRPGSEEGGGGGFGVNVKADGIYLIRDGEAQWVPALDFNRLAASGMMLGLAAIVAWVVTSRN</sequence>
<dbReference type="EMBL" id="RXHJ01000001">
    <property type="protein sequence ID" value="RSZ66048.1"/>
    <property type="molecule type" value="Genomic_DNA"/>
</dbReference>
<feature type="region of interest" description="Disordered" evidence="1">
    <location>
        <begin position="43"/>
        <end position="84"/>
    </location>
</feature>
<name>A0A3S0HJB4_9CORY</name>
<keyword evidence="2" id="KW-0472">Membrane</keyword>
<dbReference type="Proteomes" id="UP000274907">
    <property type="component" value="Unassembled WGS sequence"/>
</dbReference>
<evidence type="ECO:0000313" key="3">
    <source>
        <dbReference type="EMBL" id="RSZ66048.1"/>
    </source>
</evidence>
<protein>
    <submittedName>
        <fullName evidence="3">Sporulation protein</fullName>
    </submittedName>
</protein>
<proteinExistence type="predicted"/>
<accession>A0A3S0HJB4</accession>
<evidence type="ECO:0000256" key="2">
    <source>
        <dbReference type="SAM" id="Phobius"/>
    </source>
</evidence>
<keyword evidence="2" id="KW-1133">Transmembrane helix</keyword>